<evidence type="ECO:0000259" key="2">
    <source>
        <dbReference type="PROSITE" id="PS51832"/>
    </source>
</evidence>
<dbReference type="EMBL" id="JAYDCJ010000003">
    <property type="protein sequence ID" value="MEA1079901.1"/>
    <property type="molecule type" value="Genomic_DNA"/>
</dbReference>
<dbReference type="SMART" id="SM00471">
    <property type="entry name" value="HDc"/>
    <property type="match status" value="1"/>
</dbReference>
<dbReference type="PANTHER" id="PTHR43155">
    <property type="entry name" value="CYCLIC DI-GMP PHOSPHODIESTERASE PA4108-RELATED"/>
    <property type="match status" value="1"/>
</dbReference>
<feature type="domain" description="HD-GYP" evidence="2">
    <location>
        <begin position="171"/>
        <end position="367"/>
    </location>
</feature>
<accession>A0ABU5NVT1</accession>
<evidence type="ECO:0000313" key="3">
    <source>
        <dbReference type="EMBL" id="MEA1079901.1"/>
    </source>
</evidence>
<proteinExistence type="predicted"/>
<sequence length="454" mass="50170">MNRLHQDIVETQIDVDELSIGMHVVRLDRPWEDTNFLIQGFVIRDNEEIQALRAQCRHVFIEGRVETSATPRASSPGKAKPKSGLFGLFKRNGQKKAQPAAPSQPPAPAKSVKPRRRVNYMNQVDVGTEMPIAKVRFEDAQKTAKSIMSGLRMGRTLDLNNARSVVNSCVESVLRNENALMLLSKIKNQDEYTAEHCINVAILSAAFGKHLGLLEGEIRNLALCGLLHDVGKTQIPDQILNKPGALTPAEFEQMRGHTTHGRSILMGTSQSLNTAVDVAYSHHERMDGQGYPRGLQGHQIPLFAKIVGLVDTYDAITSNRCYDKGRASMQALDIIHKHRGTQFDTELAEAFIQMVGIYPPGSIVEMLNGEVGIVVESHAKHKLKPKVLMVRKADKSMAAPFVRIDLMDSPRDDTGDTYQIAKEVPDGTYGIVLQEFVDEGLIVTAPVVEMPEGI</sequence>
<dbReference type="PANTHER" id="PTHR43155:SF2">
    <property type="entry name" value="CYCLIC DI-GMP PHOSPHODIESTERASE PA4108"/>
    <property type="match status" value="1"/>
</dbReference>
<dbReference type="Pfam" id="PF11871">
    <property type="entry name" value="DUF3391"/>
    <property type="match status" value="1"/>
</dbReference>
<comment type="caution">
    <text evidence="3">The sequence shown here is derived from an EMBL/GenBank/DDBJ whole genome shotgun (WGS) entry which is preliminary data.</text>
</comment>
<gene>
    <name evidence="3" type="ORF">U5822_04440</name>
</gene>
<dbReference type="InterPro" id="IPR037522">
    <property type="entry name" value="HD_GYP_dom"/>
</dbReference>
<dbReference type="SUPFAM" id="SSF109604">
    <property type="entry name" value="HD-domain/PDEase-like"/>
    <property type="match status" value="1"/>
</dbReference>
<keyword evidence="4" id="KW-1185">Reference proteome</keyword>
<protein>
    <submittedName>
        <fullName evidence="3">HD-GYP domain-containing protein</fullName>
    </submittedName>
</protein>
<feature type="region of interest" description="Disordered" evidence="1">
    <location>
        <begin position="67"/>
        <end position="86"/>
    </location>
</feature>
<dbReference type="Proteomes" id="UP001305746">
    <property type="component" value="Unassembled WGS sequence"/>
</dbReference>
<dbReference type="InterPro" id="IPR003607">
    <property type="entry name" value="HD/PDEase_dom"/>
</dbReference>
<dbReference type="RefSeq" id="WP_322854420.1">
    <property type="nucleotide sequence ID" value="NZ_JAYDCJ010000003.1"/>
</dbReference>
<evidence type="ECO:0000313" key="4">
    <source>
        <dbReference type="Proteomes" id="UP001305746"/>
    </source>
</evidence>
<dbReference type="InterPro" id="IPR021812">
    <property type="entry name" value="DUF3391"/>
</dbReference>
<dbReference type="PROSITE" id="PS51832">
    <property type="entry name" value="HD_GYP"/>
    <property type="match status" value="1"/>
</dbReference>
<feature type="region of interest" description="Disordered" evidence="1">
    <location>
        <begin position="93"/>
        <end position="115"/>
    </location>
</feature>
<organism evidence="3 4">
    <name type="scientific">Marinobacter qingdaonensis</name>
    <dbReference type="NCBI Taxonomy" id="3108486"/>
    <lineage>
        <taxon>Bacteria</taxon>
        <taxon>Pseudomonadati</taxon>
        <taxon>Pseudomonadota</taxon>
        <taxon>Gammaproteobacteria</taxon>
        <taxon>Pseudomonadales</taxon>
        <taxon>Marinobacteraceae</taxon>
        <taxon>Marinobacter</taxon>
    </lineage>
</organism>
<name>A0ABU5NVT1_9GAMM</name>
<reference evidence="3 4" key="1">
    <citation type="submission" date="2023-12" db="EMBL/GenBank/DDBJ databases">
        <title>Marinobacter qingdaonensis sp. nov., isolated from the intertidal sediment of Qingdao, PR China.</title>
        <authorList>
            <person name="Li Y."/>
        </authorList>
    </citation>
    <scope>NUCLEOTIDE SEQUENCE [LARGE SCALE GENOMIC DNA]</scope>
    <source>
        <strain evidence="3 4">ASW11-75</strain>
    </source>
</reference>
<dbReference type="Pfam" id="PF13487">
    <property type="entry name" value="HD_5"/>
    <property type="match status" value="1"/>
</dbReference>
<evidence type="ECO:0000256" key="1">
    <source>
        <dbReference type="SAM" id="MobiDB-lite"/>
    </source>
</evidence>
<dbReference type="Gene3D" id="1.10.3210.10">
    <property type="entry name" value="Hypothetical protein af1432"/>
    <property type="match status" value="1"/>
</dbReference>
<dbReference type="CDD" id="cd00077">
    <property type="entry name" value="HDc"/>
    <property type="match status" value="1"/>
</dbReference>